<feature type="region of interest" description="Disordered" evidence="5">
    <location>
        <begin position="401"/>
        <end position="536"/>
    </location>
</feature>
<organism evidence="7 8">
    <name type="scientific">Truncatella angustata</name>
    <dbReference type="NCBI Taxonomy" id="152316"/>
    <lineage>
        <taxon>Eukaryota</taxon>
        <taxon>Fungi</taxon>
        <taxon>Dikarya</taxon>
        <taxon>Ascomycota</taxon>
        <taxon>Pezizomycotina</taxon>
        <taxon>Sordariomycetes</taxon>
        <taxon>Xylariomycetidae</taxon>
        <taxon>Amphisphaeriales</taxon>
        <taxon>Sporocadaceae</taxon>
        <taxon>Truncatella</taxon>
    </lineage>
</organism>
<evidence type="ECO:0000256" key="3">
    <source>
        <dbReference type="ARBA" id="ARBA00023163"/>
    </source>
</evidence>
<gene>
    <name evidence="7" type="ORF">BKA67DRAFT_534666</name>
</gene>
<comment type="subcellular location">
    <subcellularLocation>
        <location evidence="1">Nucleus</location>
    </subcellularLocation>
</comment>
<dbReference type="GO" id="GO:1990269">
    <property type="term" value="F:RNA polymerase II C-terminal domain phosphoserine binding"/>
    <property type="evidence" value="ECO:0007669"/>
    <property type="project" value="TreeGrafter"/>
</dbReference>
<evidence type="ECO:0000256" key="1">
    <source>
        <dbReference type="ARBA" id="ARBA00004123"/>
    </source>
</evidence>
<dbReference type="FunFam" id="3.90.70.200:FF:000005">
    <property type="entry name" value="Related to Pol II transcription elongation factor"/>
    <property type="match status" value="1"/>
</dbReference>
<feature type="compositionally biased region" description="Polar residues" evidence="5">
    <location>
        <begin position="416"/>
        <end position="425"/>
    </location>
</feature>
<dbReference type="AlphaFoldDB" id="A0A9P8UPJ0"/>
<feature type="compositionally biased region" description="Basic and acidic residues" evidence="5">
    <location>
        <begin position="133"/>
        <end position="156"/>
    </location>
</feature>
<protein>
    <recommendedName>
        <fullName evidence="6">Plus3 domain-containing protein</fullName>
    </recommendedName>
</protein>
<evidence type="ECO:0000313" key="8">
    <source>
        <dbReference type="Proteomes" id="UP000758603"/>
    </source>
</evidence>
<evidence type="ECO:0000256" key="2">
    <source>
        <dbReference type="ARBA" id="ARBA00023015"/>
    </source>
</evidence>
<feature type="region of interest" description="Disordered" evidence="5">
    <location>
        <begin position="1"/>
        <end position="51"/>
    </location>
</feature>
<dbReference type="GO" id="GO:0016593">
    <property type="term" value="C:Cdc73/Paf1 complex"/>
    <property type="evidence" value="ECO:0007669"/>
    <property type="project" value="TreeGrafter"/>
</dbReference>
<dbReference type="OrthoDB" id="166375at2759"/>
<proteinExistence type="predicted"/>
<dbReference type="Pfam" id="PF03126">
    <property type="entry name" value="Plus-3"/>
    <property type="match status" value="1"/>
</dbReference>
<feature type="compositionally biased region" description="Low complexity" evidence="5">
    <location>
        <begin position="8"/>
        <end position="17"/>
    </location>
</feature>
<evidence type="ECO:0000259" key="6">
    <source>
        <dbReference type="PROSITE" id="PS51360"/>
    </source>
</evidence>
<keyword evidence="4" id="KW-0539">Nucleus</keyword>
<comment type="caution">
    <text evidence="7">The sequence shown here is derived from an EMBL/GenBank/DDBJ whole genome shotgun (WGS) entry which is preliminary data.</text>
</comment>
<dbReference type="PROSITE" id="PS51360">
    <property type="entry name" value="PLUS3"/>
    <property type="match status" value="1"/>
</dbReference>
<keyword evidence="3" id="KW-0804">Transcription</keyword>
<dbReference type="RefSeq" id="XP_045960016.1">
    <property type="nucleotide sequence ID" value="XM_046099895.1"/>
</dbReference>
<dbReference type="PANTHER" id="PTHR13115:SF8">
    <property type="entry name" value="RNA POLYMERASE-ASSOCIATED PROTEIN RTF1 HOMOLOG"/>
    <property type="match status" value="1"/>
</dbReference>
<keyword evidence="2" id="KW-0805">Transcription regulation</keyword>
<evidence type="ECO:0000256" key="5">
    <source>
        <dbReference type="SAM" id="MobiDB-lite"/>
    </source>
</evidence>
<dbReference type="InterPro" id="IPR004343">
    <property type="entry name" value="Plus-3_dom"/>
</dbReference>
<dbReference type="PANTHER" id="PTHR13115">
    <property type="entry name" value="RNA POLYMERASE-ASSOCIATED PROTEIN RTF1 HOMOLOG"/>
    <property type="match status" value="1"/>
</dbReference>
<dbReference type="GO" id="GO:0003677">
    <property type="term" value="F:DNA binding"/>
    <property type="evidence" value="ECO:0007669"/>
    <property type="project" value="InterPro"/>
</dbReference>
<evidence type="ECO:0000313" key="7">
    <source>
        <dbReference type="EMBL" id="KAH6655751.1"/>
    </source>
</evidence>
<feature type="domain" description="Plus3" evidence="6">
    <location>
        <begin position="198"/>
        <end position="337"/>
    </location>
</feature>
<reference evidence="7" key="1">
    <citation type="journal article" date="2021" name="Nat. Commun.">
        <title>Genetic determinants of endophytism in the Arabidopsis root mycobiome.</title>
        <authorList>
            <person name="Mesny F."/>
            <person name="Miyauchi S."/>
            <person name="Thiergart T."/>
            <person name="Pickel B."/>
            <person name="Atanasova L."/>
            <person name="Karlsson M."/>
            <person name="Huettel B."/>
            <person name="Barry K.W."/>
            <person name="Haridas S."/>
            <person name="Chen C."/>
            <person name="Bauer D."/>
            <person name="Andreopoulos W."/>
            <person name="Pangilinan J."/>
            <person name="LaButti K."/>
            <person name="Riley R."/>
            <person name="Lipzen A."/>
            <person name="Clum A."/>
            <person name="Drula E."/>
            <person name="Henrissat B."/>
            <person name="Kohler A."/>
            <person name="Grigoriev I.V."/>
            <person name="Martin F.M."/>
            <person name="Hacquard S."/>
        </authorList>
    </citation>
    <scope>NUCLEOTIDE SEQUENCE</scope>
    <source>
        <strain evidence="7">MPI-SDFR-AT-0073</strain>
    </source>
</reference>
<feature type="compositionally biased region" description="Basic and acidic residues" evidence="5">
    <location>
        <begin position="432"/>
        <end position="471"/>
    </location>
</feature>
<dbReference type="EMBL" id="JAGPXC010000003">
    <property type="protein sequence ID" value="KAH6655751.1"/>
    <property type="molecule type" value="Genomic_DNA"/>
</dbReference>
<evidence type="ECO:0000256" key="4">
    <source>
        <dbReference type="ARBA" id="ARBA00023242"/>
    </source>
</evidence>
<dbReference type="Proteomes" id="UP000758603">
    <property type="component" value="Unassembled WGS sequence"/>
</dbReference>
<keyword evidence="8" id="KW-1185">Reference proteome</keyword>
<feature type="compositionally biased region" description="Low complexity" evidence="5">
    <location>
        <begin position="401"/>
        <end position="415"/>
    </location>
</feature>
<dbReference type="Gene3D" id="3.90.70.200">
    <property type="entry name" value="Plus-3 domain"/>
    <property type="match status" value="1"/>
</dbReference>
<dbReference type="GeneID" id="70128787"/>
<feature type="compositionally biased region" description="Low complexity" evidence="5">
    <location>
        <begin position="496"/>
        <end position="512"/>
    </location>
</feature>
<sequence length="555" mass="62357">MSHKYSSDAESAASQESVPMDESDSEAGTPAPKANGAVVDEDDKYPYEGMFESAHEKAEIMSMREVEREQILADRAQEIDRQRQTRLLRQLVSGDKKRKASDADPDGEQRKTSRQRTKLGGSKVGETSAGIESLRRARAEKSERQRRLADDRERNKKSVAISQDSPDRGYDDGSDVEWGDSKRRRSRTRTPEIKEIPLADLHDIKRVRLGRSRFAQICFFPGFGDAITGCFTRISIGPDPRAENGHNQYRMAVIKRFATGKPYAMEKANGQTFVTDQYVVAAHGKAEREWPFIACSDSDFTEGEFHRYKATLQHEGLSLPKRPSLVAKIDDINNLINRKWSDHELNEKLQREREMRKKYAPDERDRLAKALDDARARGDDAKATELQDQLDSLETPRLAWKTSLSSSSSAKKSSTPNANLSQQERLAQLNIENRRRNAEAVRKAQLKERSKTRDIEARLARGEQVDEDTSRRLRTQPKFLRDENAPANSPKSTPKGSGAATPTNGTPAAVPPHIAKLQQQSSTGADKNGIPQIHRPLMDDDIIGSLDLDIDVDID</sequence>
<dbReference type="InterPro" id="IPR036128">
    <property type="entry name" value="Plus3-like_sf"/>
</dbReference>
<feature type="compositionally biased region" description="Polar residues" evidence="5">
    <location>
        <begin position="486"/>
        <end position="495"/>
    </location>
</feature>
<feature type="region of interest" description="Disordered" evidence="5">
    <location>
        <begin position="87"/>
        <end position="189"/>
    </location>
</feature>
<name>A0A9P8UPJ0_9PEZI</name>
<dbReference type="SUPFAM" id="SSF159042">
    <property type="entry name" value="Plus3-like"/>
    <property type="match status" value="1"/>
</dbReference>
<accession>A0A9P8UPJ0</accession>
<dbReference type="SMART" id="SM00719">
    <property type="entry name" value="Plus3"/>
    <property type="match status" value="1"/>
</dbReference>